<dbReference type="InterPro" id="IPR002048">
    <property type="entry name" value="EF_hand_dom"/>
</dbReference>
<keyword evidence="3" id="KW-1185">Reference proteome</keyword>
<protein>
    <recommendedName>
        <fullName evidence="1">EF-hand domain-containing protein</fullName>
    </recommendedName>
</protein>
<organism evidence="2 3">
    <name type="scientific">Paramecium tetraurelia</name>
    <dbReference type="NCBI Taxonomy" id="5888"/>
    <lineage>
        <taxon>Eukaryota</taxon>
        <taxon>Sar</taxon>
        <taxon>Alveolata</taxon>
        <taxon>Ciliophora</taxon>
        <taxon>Intramacronucleata</taxon>
        <taxon>Oligohymenophorea</taxon>
        <taxon>Peniculida</taxon>
        <taxon>Parameciidae</taxon>
        <taxon>Paramecium</taxon>
    </lineage>
</organism>
<dbReference type="AlphaFoldDB" id="A0DF07"/>
<dbReference type="OrthoDB" id="10353297at2759"/>
<evidence type="ECO:0000313" key="2">
    <source>
        <dbReference type="EMBL" id="CAK81624.1"/>
    </source>
</evidence>
<accession>A0DF07</accession>
<evidence type="ECO:0000259" key="1">
    <source>
        <dbReference type="PROSITE" id="PS50222"/>
    </source>
</evidence>
<dbReference type="SUPFAM" id="SSF47473">
    <property type="entry name" value="EF-hand"/>
    <property type="match status" value="1"/>
</dbReference>
<dbReference type="OMA" id="APNYRYG"/>
<dbReference type="HOGENOM" id="CLU_1032295_0_0_1"/>
<name>A0DF07_PARTE</name>
<dbReference type="KEGG" id="ptm:GSPATT00016450001"/>
<dbReference type="GO" id="GO:0005509">
    <property type="term" value="F:calcium ion binding"/>
    <property type="evidence" value="ECO:0007669"/>
    <property type="project" value="InterPro"/>
</dbReference>
<dbReference type="GeneID" id="5034806"/>
<dbReference type="PROSITE" id="PS50222">
    <property type="entry name" value="EF_HAND_2"/>
    <property type="match status" value="1"/>
</dbReference>
<proteinExistence type="predicted"/>
<feature type="domain" description="EF-hand" evidence="1">
    <location>
        <begin position="202"/>
        <end position="237"/>
    </location>
</feature>
<sequence>MKMMIQNYQQLHFVKQTKLKKQEGNSLFQKLKTTYNQLIDIHWTSRCKLNSKKNNLLIRTTKIVNCQKINFLELIKNNKMCQQQNNNQIFNTNFTLNTIYNSDQLQIKKIEGRQQLNTENSNQSKLEHQQYGSGILNCNQIERKRGIAPNYRYGKSSQQTKERSETLGNKQNDYVSKQNNYQCTNERKKIFDADQPKIKYKQDLEQIKNIFTQLDSDDDGKISSEAINLRIGESCFQLIAPVLFHMQEQRMVLDFDSFVYLIISFNILIY</sequence>
<dbReference type="InParanoid" id="A0DF07"/>
<gene>
    <name evidence="2" type="ORF">GSPATT00016450001</name>
</gene>
<dbReference type="EMBL" id="CT868407">
    <property type="protein sequence ID" value="CAK81624.1"/>
    <property type="molecule type" value="Genomic_DNA"/>
</dbReference>
<dbReference type="Proteomes" id="UP000000600">
    <property type="component" value="Unassembled WGS sequence"/>
</dbReference>
<evidence type="ECO:0000313" key="3">
    <source>
        <dbReference type="Proteomes" id="UP000000600"/>
    </source>
</evidence>
<dbReference type="RefSeq" id="XP_001449021.1">
    <property type="nucleotide sequence ID" value="XM_001448984.1"/>
</dbReference>
<reference evidence="2 3" key="1">
    <citation type="journal article" date="2006" name="Nature">
        <title>Global trends of whole-genome duplications revealed by the ciliate Paramecium tetraurelia.</title>
        <authorList>
            <consortium name="Genoscope"/>
            <person name="Aury J.-M."/>
            <person name="Jaillon O."/>
            <person name="Duret L."/>
            <person name="Noel B."/>
            <person name="Jubin C."/>
            <person name="Porcel B.M."/>
            <person name="Segurens B."/>
            <person name="Daubin V."/>
            <person name="Anthouard V."/>
            <person name="Aiach N."/>
            <person name="Arnaiz O."/>
            <person name="Billaut A."/>
            <person name="Beisson J."/>
            <person name="Blanc I."/>
            <person name="Bouhouche K."/>
            <person name="Camara F."/>
            <person name="Duharcourt S."/>
            <person name="Guigo R."/>
            <person name="Gogendeau D."/>
            <person name="Katinka M."/>
            <person name="Keller A.-M."/>
            <person name="Kissmehl R."/>
            <person name="Klotz C."/>
            <person name="Koll F."/>
            <person name="Le Moue A."/>
            <person name="Lepere C."/>
            <person name="Malinsky S."/>
            <person name="Nowacki M."/>
            <person name="Nowak J.K."/>
            <person name="Plattner H."/>
            <person name="Poulain J."/>
            <person name="Ruiz F."/>
            <person name="Serrano V."/>
            <person name="Zagulski M."/>
            <person name="Dessen P."/>
            <person name="Betermier M."/>
            <person name="Weissenbach J."/>
            <person name="Scarpelli C."/>
            <person name="Schachter V."/>
            <person name="Sperling L."/>
            <person name="Meyer E."/>
            <person name="Cohen J."/>
            <person name="Wincker P."/>
        </authorList>
    </citation>
    <scope>NUCLEOTIDE SEQUENCE [LARGE SCALE GENOMIC DNA]</scope>
    <source>
        <strain evidence="2 3">Stock d4-2</strain>
    </source>
</reference>
<dbReference type="InterPro" id="IPR011992">
    <property type="entry name" value="EF-hand-dom_pair"/>
</dbReference>